<comment type="caution">
    <text evidence="1">The sequence shown here is derived from an EMBL/GenBank/DDBJ whole genome shotgun (WGS) entry which is preliminary data.</text>
</comment>
<dbReference type="GO" id="GO:0006402">
    <property type="term" value="P:mRNA catabolic process"/>
    <property type="evidence" value="ECO:0007669"/>
    <property type="project" value="InterPro"/>
</dbReference>
<keyword evidence="2" id="KW-1185">Reference proteome</keyword>
<dbReference type="Proteomes" id="UP000626092">
    <property type="component" value="Unassembled WGS sequence"/>
</dbReference>
<gene>
    <name evidence="1" type="ORF">RHSIM_Rhsim11G0153100</name>
</gene>
<sequence length="302" mass="33100">MMLTLNAFAKDVIIEWFLGKFAAANAIIEALCSHLALVEGGSSECKTSYFPIDVVALELRLVVEKKSGRSVCEKNGSQELQPTSKTIDLYSNHEDCEARRALIKMTKGFTTGEYSQPFLKPPHLEQPISTLLLFESTMAFGRTLVSDADGNYKGPLMLSPRKGMYLKNLFHCTCFSQSHETALGYSKLVNQNLDADAAFTVRHNPGRMELVLKCANLQTNESASHFPEFDSSTIAPLTKAMTLGQPGIPNSYASPNGAMSGYKATMGKIPKWAVVKLAAPLHPWVLIPRRSPNGKGIVDFLP</sequence>
<dbReference type="GO" id="GO:0003729">
    <property type="term" value="F:mRNA binding"/>
    <property type="evidence" value="ECO:0007669"/>
    <property type="project" value="InterPro"/>
</dbReference>
<protein>
    <submittedName>
        <fullName evidence="1">Uncharacterized protein</fullName>
    </submittedName>
</protein>
<dbReference type="PANTHER" id="PTHR31447">
    <property type="entry name" value="HYDROXYPROLINE-RICH GLYCOPROTEIN FAMILY PROTEIN-RELATED"/>
    <property type="match status" value="1"/>
</dbReference>
<dbReference type="EMBL" id="WJXA01000011">
    <property type="protein sequence ID" value="KAF7127641.1"/>
    <property type="molecule type" value="Genomic_DNA"/>
</dbReference>
<dbReference type="InterPro" id="IPR044842">
    <property type="entry name" value="ALKBH9B/ALKBH10B-like"/>
</dbReference>
<dbReference type="GO" id="GO:0032451">
    <property type="term" value="F:demethylase activity"/>
    <property type="evidence" value="ECO:0007669"/>
    <property type="project" value="InterPro"/>
</dbReference>
<evidence type="ECO:0000313" key="1">
    <source>
        <dbReference type="EMBL" id="KAF7127641.1"/>
    </source>
</evidence>
<organism evidence="1 2">
    <name type="scientific">Rhododendron simsii</name>
    <name type="common">Sims's rhododendron</name>
    <dbReference type="NCBI Taxonomy" id="118357"/>
    <lineage>
        <taxon>Eukaryota</taxon>
        <taxon>Viridiplantae</taxon>
        <taxon>Streptophyta</taxon>
        <taxon>Embryophyta</taxon>
        <taxon>Tracheophyta</taxon>
        <taxon>Spermatophyta</taxon>
        <taxon>Magnoliopsida</taxon>
        <taxon>eudicotyledons</taxon>
        <taxon>Gunneridae</taxon>
        <taxon>Pentapetalae</taxon>
        <taxon>asterids</taxon>
        <taxon>Ericales</taxon>
        <taxon>Ericaceae</taxon>
        <taxon>Ericoideae</taxon>
        <taxon>Rhodoreae</taxon>
        <taxon>Rhododendron</taxon>
    </lineage>
</organism>
<evidence type="ECO:0000313" key="2">
    <source>
        <dbReference type="Proteomes" id="UP000626092"/>
    </source>
</evidence>
<dbReference type="PANTHER" id="PTHR31447:SF2">
    <property type="entry name" value="RNA DEMETHYLASE ALKBH10B"/>
    <property type="match status" value="1"/>
</dbReference>
<reference evidence="1" key="1">
    <citation type="submission" date="2019-11" db="EMBL/GenBank/DDBJ databases">
        <authorList>
            <person name="Liu Y."/>
            <person name="Hou J."/>
            <person name="Li T.-Q."/>
            <person name="Guan C.-H."/>
            <person name="Wu X."/>
            <person name="Wu H.-Z."/>
            <person name="Ling F."/>
            <person name="Zhang R."/>
            <person name="Shi X.-G."/>
            <person name="Ren J.-P."/>
            <person name="Chen E.-F."/>
            <person name="Sun J.-M."/>
        </authorList>
    </citation>
    <scope>NUCLEOTIDE SEQUENCE</scope>
    <source>
        <strain evidence="1">Adult_tree_wgs_1</strain>
        <tissue evidence="1">Leaves</tissue>
    </source>
</reference>
<dbReference type="AlphaFoldDB" id="A0A834GAD7"/>
<proteinExistence type="predicted"/>
<name>A0A834GAD7_RHOSS</name>
<dbReference type="OrthoDB" id="1916097at2759"/>
<accession>A0A834GAD7</accession>